<dbReference type="InterPro" id="IPR022225">
    <property type="entry name" value="Phage_tail_fibre_N"/>
</dbReference>
<organism evidence="5 6">
    <name type="scientific">Escherichia coli</name>
    <dbReference type="NCBI Taxonomy" id="562"/>
    <lineage>
        <taxon>Bacteria</taxon>
        <taxon>Pseudomonadati</taxon>
        <taxon>Pseudomonadota</taxon>
        <taxon>Gammaproteobacteria</taxon>
        <taxon>Enterobacterales</taxon>
        <taxon>Enterobacteriaceae</taxon>
        <taxon>Escherichia</taxon>
    </lineage>
</organism>
<evidence type="ECO:0000313" key="6">
    <source>
        <dbReference type="Proteomes" id="UP000256244"/>
    </source>
</evidence>
<dbReference type="Pfam" id="PF03406">
    <property type="entry name" value="Phage_fiber_2"/>
    <property type="match status" value="6"/>
</dbReference>
<evidence type="ECO:0000259" key="3">
    <source>
        <dbReference type="Pfam" id="PF12571"/>
    </source>
</evidence>
<dbReference type="InterPro" id="IPR048390">
    <property type="entry name" value="Gp34_trimer"/>
</dbReference>
<dbReference type="Pfam" id="PF21446">
    <property type="entry name" value="Gp34_trimer"/>
    <property type="match status" value="1"/>
</dbReference>
<dbReference type="AlphaFoldDB" id="A0A346GDS2"/>
<dbReference type="GO" id="GO:0046718">
    <property type="term" value="P:symbiont entry into host cell"/>
    <property type="evidence" value="ECO:0007669"/>
    <property type="project" value="InterPro"/>
</dbReference>
<dbReference type="PANTHER" id="PTHR35191:SF1">
    <property type="entry name" value="PROPHAGE SIDE TAIL FIBER PROTEIN HOMOLOG STFQ-RELATED"/>
    <property type="match status" value="1"/>
</dbReference>
<evidence type="ECO:0000256" key="1">
    <source>
        <dbReference type="ARBA" id="ARBA00004328"/>
    </source>
</evidence>
<proteinExistence type="predicted"/>
<keyword evidence="2" id="KW-0945">Host-virus interaction</keyword>
<dbReference type="InterPro" id="IPR005068">
    <property type="entry name" value="Phage_lambda_Stf-r2"/>
</dbReference>
<dbReference type="RefSeq" id="WP_116794634.1">
    <property type="nucleotide sequence ID" value="NZ_CP031546.1"/>
</dbReference>
<dbReference type="InterPro" id="IPR051934">
    <property type="entry name" value="Phage_Tail_Fiber_Structural"/>
</dbReference>
<gene>
    <name evidence="5" type="ORF">DS732_03020</name>
</gene>
<feature type="domain" description="Phage tail fibre protein N-terminal" evidence="3">
    <location>
        <begin position="6"/>
        <end position="153"/>
    </location>
</feature>
<comment type="subcellular location">
    <subcellularLocation>
        <location evidence="1">Virion</location>
    </subcellularLocation>
</comment>
<dbReference type="GO" id="GO:0019062">
    <property type="term" value="P:virion attachment to host cell"/>
    <property type="evidence" value="ECO:0007669"/>
    <property type="project" value="InterPro"/>
</dbReference>
<protein>
    <submittedName>
        <fullName evidence="5">Phage tail protein</fullName>
    </submittedName>
</protein>
<dbReference type="Proteomes" id="UP000256244">
    <property type="component" value="Chromosome"/>
</dbReference>
<evidence type="ECO:0000256" key="2">
    <source>
        <dbReference type="ARBA" id="ARBA00022581"/>
    </source>
</evidence>
<name>A0A346GDS2_ECOLX</name>
<evidence type="ECO:0000313" key="5">
    <source>
        <dbReference type="EMBL" id="AXO05418.1"/>
    </source>
</evidence>
<accession>A0A346GDS2</accession>
<dbReference type="EMBL" id="CP031546">
    <property type="protein sequence ID" value="AXO05418.1"/>
    <property type="molecule type" value="Genomic_DNA"/>
</dbReference>
<reference evidence="5 6" key="1">
    <citation type="submission" date="2018-08" db="EMBL/GenBank/DDBJ databases">
        <title>Complete genome sequencing and genomic characterization of five Escherichia coli strains co-producing MCR-1 and ESBLs from different origins in China.</title>
        <authorList>
            <person name="Bai L."/>
        </authorList>
    </citation>
    <scope>NUCLEOTIDE SEQUENCE [LARGE SCALE GENOMIC DNA]</scope>
    <source>
        <strain evidence="6">cq9</strain>
    </source>
</reference>
<feature type="domain" description="Long-tail fiber proximal subunit trimerization" evidence="4">
    <location>
        <begin position="640"/>
        <end position="695"/>
    </location>
</feature>
<sequence>MSTTTRKFKTVITDTGAKKLAQAAAPDGKPVRLTHMAVGDGGGTLPTPDSKQTRLVHEVWRHTVNRVILDATHQNRIIAELVIPPETGGFWIREIGVFDEHGDLIAVGNTAESYKPAVAEGSGRVQTFRTILTVSSTATVALTVDNTMVMATVDYVNDKLKEHEQSRRHPDASLTAKGFVQLSSATNSTSETLAATPKAVKAAYDLANGKYTAQDATIARKGLVQLSSATNSTSETLAATPKAVKAAYDLANGKYTAQDATTTRKGLVQLSSATNSDSETLAATPKAVKAAYDLANGKYTAQDATTARKGLVQLSSATNSTSEALAATPKAVKAAYDLANGKYTAQDATTARKGLVQLSSVTNSDSETLAATPKAVKAAYNLANGKYTAQDATTARKGLVQLSSVTNSDSETLAATSKAVKSAYDNAEKRLQKDQNGADIPGKDTFTKNIGACRAYSGALSTEAGNWTTAQFIEWLDSRGAFNHPYWMCKGSWSYANNKIITDTGCGDIHLAGCVVEVMGTKSAITIRVTTPTTSSGGGTTSAQFTYINHGGGYFPGWRRDWNRQGDSMTGTINQDGGSQNAYMSTALCSGTRGGKKYLRKFRGGEGDIIWHETVQGGVIRWATGNYDAQEELSLSSAYGLRSRGGITSLSANGLRIAYGNYGFFIRNDGVSTYLMLTASGDKFGTWNGLRPLTINNANGGVSMGHGLSVTGDIVSSTKVRAGSGKKFTVSSSNTSTKEAAFNLWGNASRPVVAELGDDAGWHFYSQRNTDNSITFAVNGQVSPSNYGNFDSRYVRDIRLGGASSYKPANNGTTWTHQAPSGCAYTGIIVQDTGSSSADNIGGVYYRPIQKNINGTWYNVSSV</sequence>
<dbReference type="PANTHER" id="PTHR35191">
    <property type="entry name" value="PROPHAGE SIDE TAIL FIBER PROTEIN HOMOLOG STFQ-RELATED"/>
    <property type="match status" value="1"/>
</dbReference>
<evidence type="ECO:0000259" key="4">
    <source>
        <dbReference type="Pfam" id="PF21446"/>
    </source>
</evidence>
<dbReference type="Pfam" id="PF12571">
    <property type="entry name" value="Phage_tail_fib"/>
    <property type="match status" value="1"/>
</dbReference>